<dbReference type="EMBL" id="FQVE01000002">
    <property type="protein sequence ID" value="SHF24747.1"/>
    <property type="molecule type" value="Genomic_DNA"/>
</dbReference>
<reference evidence="3" key="1">
    <citation type="submission" date="2016-11" db="EMBL/GenBank/DDBJ databases">
        <authorList>
            <person name="Varghese N."/>
            <person name="Submissions S."/>
        </authorList>
    </citation>
    <scope>NUCLEOTIDE SEQUENCE [LARGE SCALE GENOMIC DNA]</scope>
    <source>
        <strain evidence="3">YR203</strain>
    </source>
</reference>
<accession>A0A1M5A3S1</accession>
<protein>
    <submittedName>
        <fullName evidence="2">Uncharacterized lipoprotein NlpE involved in copper resistance</fullName>
    </submittedName>
</protein>
<keyword evidence="2" id="KW-0449">Lipoprotein</keyword>
<proteinExistence type="predicted"/>
<sequence>MMNSKMFILGIASAVFLVSCNQKEKTTETTDAATDSAAVQTIPSDSSITKATPTAPGDTSENALDWPGTYEAIVPCADCPGINTSLTLNNDKTFNITEEYIQRDSKKQDKGTFEWDATGSMIILEGKTAHYKYKVGENKLIQLDMDGKEIAGPHKDLYIFKKK</sequence>
<dbReference type="AlphaFoldDB" id="A0A1M5A3S1"/>
<gene>
    <name evidence="2" type="ORF">SAMN02787073_1786</name>
</gene>
<dbReference type="Proteomes" id="UP000184108">
    <property type="component" value="Unassembled WGS sequence"/>
</dbReference>
<dbReference type="PROSITE" id="PS51257">
    <property type="entry name" value="PROKAR_LIPOPROTEIN"/>
    <property type="match status" value="1"/>
</dbReference>
<dbReference type="Pfam" id="PF04170">
    <property type="entry name" value="NlpE"/>
    <property type="match status" value="1"/>
</dbReference>
<dbReference type="Gene3D" id="2.40.128.640">
    <property type="match status" value="1"/>
</dbReference>
<feature type="compositionally biased region" description="Polar residues" evidence="1">
    <location>
        <begin position="37"/>
        <end position="62"/>
    </location>
</feature>
<dbReference type="RefSeq" id="WP_223878129.1">
    <property type="nucleotide sequence ID" value="NZ_FQVE01000002.1"/>
</dbReference>
<evidence type="ECO:0000313" key="3">
    <source>
        <dbReference type="Proteomes" id="UP000184108"/>
    </source>
</evidence>
<organism evidence="2 3">
    <name type="scientific">Chryseobacterium vrystaatense</name>
    <dbReference type="NCBI Taxonomy" id="307480"/>
    <lineage>
        <taxon>Bacteria</taxon>
        <taxon>Pseudomonadati</taxon>
        <taxon>Bacteroidota</taxon>
        <taxon>Flavobacteriia</taxon>
        <taxon>Flavobacteriales</taxon>
        <taxon>Weeksellaceae</taxon>
        <taxon>Chryseobacterium group</taxon>
        <taxon>Chryseobacterium</taxon>
    </lineage>
</organism>
<evidence type="ECO:0000313" key="2">
    <source>
        <dbReference type="EMBL" id="SHF24747.1"/>
    </source>
</evidence>
<dbReference type="InterPro" id="IPR007298">
    <property type="entry name" value="Cu-R_lipoprotein_NlpE"/>
</dbReference>
<evidence type="ECO:0000256" key="1">
    <source>
        <dbReference type="SAM" id="MobiDB-lite"/>
    </source>
</evidence>
<feature type="region of interest" description="Disordered" evidence="1">
    <location>
        <begin position="27"/>
        <end position="62"/>
    </location>
</feature>
<name>A0A1M5A3S1_9FLAO</name>